<keyword evidence="2" id="KW-1185">Reference proteome</keyword>
<evidence type="ECO:0000313" key="2">
    <source>
        <dbReference type="Proteomes" id="UP000805193"/>
    </source>
</evidence>
<accession>A0AC60PM67</accession>
<comment type="caution">
    <text evidence="1">The sequence shown here is derived from an EMBL/GenBank/DDBJ whole genome shotgun (WGS) entry which is preliminary data.</text>
</comment>
<evidence type="ECO:0000313" key="1">
    <source>
        <dbReference type="EMBL" id="KAG0421599.1"/>
    </source>
</evidence>
<dbReference type="EMBL" id="JABSTQ010010345">
    <property type="protein sequence ID" value="KAG0421599.1"/>
    <property type="molecule type" value="Genomic_DNA"/>
</dbReference>
<dbReference type="Proteomes" id="UP000805193">
    <property type="component" value="Unassembled WGS sequence"/>
</dbReference>
<protein>
    <submittedName>
        <fullName evidence="1">Uncharacterized protein</fullName>
    </submittedName>
</protein>
<name>A0AC60PM67_IXOPE</name>
<sequence length="208" mass="22839">MFSSLAIESIDTFVAALYTGTFVDLRLWPSKVDNFIRDQVVATTNSDFFENDFWKVQRRGWSVEEAARHSKELSSSTTSASVGTVDKRRDPPATKAATPLLKSKSCYCCGSQQPVANSPNCKARDMTRSKCGKCDETSEVLSALHVAEECTTYMRIEGKVQAVTATLLVDAGSAVSISSSATYSKLKCPALLQQIWALLFDYSHRNIA</sequence>
<proteinExistence type="predicted"/>
<gene>
    <name evidence="1" type="ORF">HPB47_002516</name>
</gene>
<organism evidence="1 2">
    <name type="scientific">Ixodes persulcatus</name>
    <name type="common">Taiga tick</name>
    <dbReference type="NCBI Taxonomy" id="34615"/>
    <lineage>
        <taxon>Eukaryota</taxon>
        <taxon>Metazoa</taxon>
        <taxon>Ecdysozoa</taxon>
        <taxon>Arthropoda</taxon>
        <taxon>Chelicerata</taxon>
        <taxon>Arachnida</taxon>
        <taxon>Acari</taxon>
        <taxon>Parasitiformes</taxon>
        <taxon>Ixodida</taxon>
        <taxon>Ixodoidea</taxon>
        <taxon>Ixodidae</taxon>
        <taxon>Ixodinae</taxon>
        <taxon>Ixodes</taxon>
    </lineage>
</organism>
<reference evidence="1 2" key="1">
    <citation type="journal article" date="2020" name="Cell">
        <title>Large-Scale Comparative Analyses of Tick Genomes Elucidate Their Genetic Diversity and Vector Capacities.</title>
        <authorList>
            <consortium name="Tick Genome and Microbiome Consortium (TIGMIC)"/>
            <person name="Jia N."/>
            <person name="Wang J."/>
            <person name="Shi W."/>
            <person name="Du L."/>
            <person name="Sun Y."/>
            <person name="Zhan W."/>
            <person name="Jiang J.F."/>
            <person name="Wang Q."/>
            <person name="Zhang B."/>
            <person name="Ji P."/>
            <person name="Bell-Sakyi L."/>
            <person name="Cui X.M."/>
            <person name="Yuan T.T."/>
            <person name="Jiang B.G."/>
            <person name="Yang W.F."/>
            <person name="Lam T.T."/>
            <person name="Chang Q.C."/>
            <person name="Ding S.J."/>
            <person name="Wang X.J."/>
            <person name="Zhu J.G."/>
            <person name="Ruan X.D."/>
            <person name="Zhao L."/>
            <person name="Wei J.T."/>
            <person name="Ye R.Z."/>
            <person name="Que T.C."/>
            <person name="Du C.H."/>
            <person name="Zhou Y.H."/>
            <person name="Cheng J.X."/>
            <person name="Dai P.F."/>
            <person name="Guo W.B."/>
            <person name="Han X.H."/>
            <person name="Huang E.J."/>
            <person name="Li L.F."/>
            <person name="Wei W."/>
            <person name="Gao Y.C."/>
            <person name="Liu J.Z."/>
            <person name="Shao H.Z."/>
            <person name="Wang X."/>
            <person name="Wang C.C."/>
            <person name="Yang T.C."/>
            <person name="Huo Q.B."/>
            <person name="Li W."/>
            <person name="Chen H.Y."/>
            <person name="Chen S.E."/>
            <person name="Zhou L.G."/>
            <person name="Ni X.B."/>
            <person name="Tian J.H."/>
            <person name="Sheng Y."/>
            <person name="Liu T."/>
            <person name="Pan Y.S."/>
            <person name="Xia L.Y."/>
            <person name="Li J."/>
            <person name="Zhao F."/>
            <person name="Cao W.C."/>
        </authorList>
    </citation>
    <scope>NUCLEOTIDE SEQUENCE [LARGE SCALE GENOMIC DNA]</scope>
    <source>
        <strain evidence="1">Iper-2018</strain>
    </source>
</reference>
<feature type="non-terminal residue" evidence="1">
    <location>
        <position position="208"/>
    </location>
</feature>